<dbReference type="PANTHER" id="PTHR46115">
    <property type="entry name" value="THIOREDOXIN-LIKE PROTEIN 1"/>
    <property type="match status" value="1"/>
</dbReference>
<dbReference type="Gene3D" id="3.40.30.10">
    <property type="entry name" value="Glutaredoxin"/>
    <property type="match status" value="1"/>
</dbReference>
<feature type="site" description="Contributes to redox potential value" evidence="2">
    <location>
        <position position="36"/>
    </location>
</feature>
<name>A0A034W4B0_BACDO</name>
<evidence type="ECO:0000256" key="1">
    <source>
        <dbReference type="ARBA" id="ARBA00023157"/>
    </source>
</evidence>
<feature type="site" description="Deprotonates C-terminal active site Cys" evidence="2">
    <location>
        <position position="28"/>
    </location>
</feature>
<dbReference type="EMBL" id="GAKP01009987">
    <property type="protein sequence ID" value="JAC48965.1"/>
    <property type="molecule type" value="Transcribed_RNA"/>
</dbReference>
<dbReference type="SUPFAM" id="SSF52833">
    <property type="entry name" value="Thioredoxin-like"/>
    <property type="match status" value="1"/>
</dbReference>
<dbReference type="InterPro" id="IPR017937">
    <property type="entry name" value="Thioredoxin_CS"/>
</dbReference>
<feature type="disulfide bond" description="Redox-active" evidence="3">
    <location>
        <begin position="34"/>
        <end position="37"/>
    </location>
</feature>
<evidence type="ECO:0000256" key="3">
    <source>
        <dbReference type="PIRSR" id="PIRSR000077-4"/>
    </source>
</evidence>
<dbReference type="Pfam" id="PF00085">
    <property type="entry name" value="Thioredoxin"/>
    <property type="match status" value="1"/>
</dbReference>
<protein>
    <submittedName>
        <fullName evidence="5">Thioredoxin-2</fullName>
    </submittedName>
</protein>
<evidence type="ECO:0000256" key="2">
    <source>
        <dbReference type="PIRSR" id="PIRSR000077-1"/>
    </source>
</evidence>
<keyword evidence="1 3" id="KW-1015">Disulfide bond</keyword>
<dbReference type="CDD" id="cd02947">
    <property type="entry name" value="TRX_family"/>
    <property type="match status" value="1"/>
</dbReference>
<dbReference type="InterPro" id="IPR036249">
    <property type="entry name" value="Thioredoxin-like_sf"/>
</dbReference>
<evidence type="ECO:0000313" key="5">
    <source>
        <dbReference type="EMBL" id="JAC48965.1"/>
    </source>
</evidence>
<feature type="domain" description="Thioredoxin" evidence="4">
    <location>
        <begin position="1"/>
        <end position="109"/>
    </location>
</feature>
<dbReference type="OrthoDB" id="2121326at2759"/>
<dbReference type="PROSITE" id="PS51352">
    <property type="entry name" value="THIOREDOXIN_2"/>
    <property type="match status" value="1"/>
</dbReference>
<dbReference type="InterPro" id="IPR013766">
    <property type="entry name" value="Thioredoxin_domain"/>
</dbReference>
<dbReference type="PRINTS" id="PR00421">
    <property type="entry name" value="THIOREDOXIN"/>
</dbReference>
<dbReference type="PROSITE" id="PS00194">
    <property type="entry name" value="THIOREDOXIN_1"/>
    <property type="match status" value="1"/>
</dbReference>
<keyword evidence="3" id="KW-0676">Redox-active center</keyword>
<dbReference type="AlphaFoldDB" id="A0A034W4B0"/>
<reference evidence="5" key="1">
    <citation type="journal article" date="2014" name="BMC Genomics">
        <title>Characterizing the developmental transcriptome of the oriental fruit fly, Bactrocera dorsalis (Diptera: Tephritidae) through comparative genomic analysis with Drosophila melanogaster utilizing modENCODE datasets.</title>
        <authorList>
            <person name="Geib S.M."/>
            <person name="Calla B."/>
            <person name="Hall B."/>
            <person name="Hou S."/>
            <person name="Manoukis N.C."/>
        </authorList>
    </citation>
    <scope>NUCLEOTIDE SEQUENCE</scope>
    <source>
        <strain evidence="5">Punador</strain>
    </source>
</reference>
<evidence type="ECO:0000259" key="4">
    <source>
        <dbReference type="PROSITE" id="PS51352"/>
    </source>
</evidence>
<accession>A0A034W4B0</accession>
<dbReference type="PIRSF" id="PIRSF000077">
    <property type="entry name" value="Thioredoxin"/>
    <property type="match status" value="1"/>
</dbReference>
<dbReference type="GO" id="GO:0015035">
    <property type="term" value="F:protein-disulfide reductase activity"/>
    <property type="evidence" value="ECO:0007669"/>
    <property type="project" value="InterPro"/>
</dbReference>
<proteinExistence type="predicted"/>
<feature type="active site" description="Nucleophile" evidence="2">
    <location>
        <position position="34"/>
    </location>
</feature>
<feature type="site" description="Contributes to redox potential value" evidence="2">
    <location>
        <position position="35"/>
    </location>
</feature>
<dbReference type="FunFam" id="3.40.30.10:FF:000245">
    <property type="entry name" value="Thioredoxin"/>
    <property type="match status" value="1"/>
</dbReference>
<feature type="non-terminal residue" evidence="5">
    <location>
        <position position="1"/>
    </location>
</feature>
<dbReference type="InterPro" id="IPR005746">
    <property type="entry name" value="Thioredoxin"/>
</dbReference>
<gene>
    <name evidence="5" type="primary">THIO2</name>
</gene>
<organism evidence="5">
    <name type="scientific">Bactrocera dorsalis</name>
    <name type="common">Oriental fruit fly</name>
    <name type="synonym">Dacus dorsalis</name>
    <dbReference type="NCBI Taxonomy" id="27457"/>
    <lineage>
        <taxon>Eukaryota</taxon>
        <taxon>Metazoa</taxon>
        <taxon>Ecdysozoa</taxon>
        <taxon>Arthropoda</taxon>
        <taxon>Hexapoda</taxon>
        <taxon>Insecta</taxon>
        <taxon>Pterygota</taxon>
        <taxon>Neoptera</taxon>
        <taxon>Endopterygota</taxon>
        <taxon>Diptera</taxon>
        <taxon>Brachycera</taxon>
        <taxon>Muscomorpha</taxon>
        <taxon>Tephritoidea</taxon>
        <taxon>Tephritidae</taxon>
        <taxon>Bactrocera</taxon>
        <taxon>Bactrocera</taxon>
    </lineage>
</organism>
<feature type="active site" description="Nucleophile" evidence="2">
    <location>
        <position position="37"/>
    </location>
</feature>
<sequence>NKMLHTVRSNADFDRQLSAAGGRLVVVDFTASWCGPCKSIEPKVRALSRKYKDKAVVLKVDVDKCSNVAHDYRVSCMPTFVFIRNGRKIDRFSGADEMELEYKMSKMAKVK</sequence>